<dbReference type="PRINTS" id="PR01217">
    <property type="entry name" value="PRICHEXTENSN"/>
</dbReference>
<keyword evidence="3" id="KW-1185">Reference proteome</keyword>
<proteinExistence type="predicted"/>
<protein>
    <recommendedName>
        <fullName evidence="4">SD-repeat containing protein B domain-containing protein</fullName>
    </recommendedName>
</protein>
<organism evidence="2 3">
    <name type="scientific">Thermoflexus hugenholtzii JAD2</name>
    <dbReference type="NCBI Taxonomy" id="877466"/>
    <lineage>
        <taxon>Bacteria</taxon>
        <taxon>Bacillati</taxon>
        <taxon>Chloroflexota</taxon>
        <taxon>Thermoflexia</taxon>
        <taxon>Thermoflexales</taxon>
        <taxon>Thermoflexaceae</taxon>
        <taxon>Thermoflexus</taxon>
    </lineage>
</organism>
<dbReference type="Proteomes" id="UP000197025">
    <property type="component" value="Unassembled WGS sequence"/>
</dbReference>
<evidence type="ECO:0000313" key="2">
    <source>
        <dbReference type="EMBL" id="SNB58874.1"/>
    </source>
</evidence>
<evidence type="ECO:0008006" key="4">
    <source>
        <dbReference type="Google" id="ProtNLM"/>
    </source>
</evidence>
<dbReference type="AlphaFoldDB" id="A0A212QHN8"/>
<dbReference type="InterPro" id="IPR013783">
    <property type="entry name" value="Ig-like_fold"/>
</dbReference>
<reference evidence="3" key="1">
    <citation type="submission" date="2017-06" db="EMBL/GenBank/DDBJ databases">
        <authorList>
            <person name="Varghese N."/>
            <person name="Submissions S."/>
        </authorList>
    </citation>
    <scope>NUCLEOTIDE SEQUENCE [LARGE SCALE GENOMIC DNA]</scope>
    <source>
        <strain evidence="3">JAD2</strain>
    </source>
</reference>
<dbReference type="EMBL" id="FYEK01000005">
    <property type="protein sequence ID" value="SNB58874.1"/>
    <property type="molecule type" value="Genomic_DNA"/>
</dbReference>
<dbReference type="InParanoid" id="A0A212QHN8"/>
<feature type="region of interest" description="Disordered" evidence="1">
    <location>
        <begin position="177"/>
        <end position="205"/>
    </location>
</feature>
<evidence type="ECO:0000256" key="1">
    <source>
        <dbReference type="SAM" id="MobiDB-lite"/>
    </source>
</evidence>
<feature type="compositionally biased region" description="Pro residues" evidence="1">
    <location>
        <begin position="186"/>
        <end position="200"/>
    </location>
</feature>
<dbReference type="Gene3D" id="2.60.120.380">
    <property type="match status" value="2"/>
</dbReference>
<accession>A0A212QHN8</accession>
<dbReference type="Gene3D" id="2.60.40.10">
    <property type="entry name" value="Immunoglobulins"/>
    <property type="match status" value="1"/>
</dbReference>
<evidence type="ECO:0000313" key="3">
    <source>
        <dbReference type="Proteomes" id="UP000197025"/>
    </source>
</evidence>
<name>A0A212QHN8_9CHLR</name>
<dbReference type="RefSeq" id="WP_088570226.1">
    <property type="nucleotide sequence ID" value="NZ_FYEK01000005.1"/>
</dbReference>
<gene>
    <name evidence="2" type="ORF">SAMN02746019_00024410</name>
</gene>
<sequence>MHRTWVGWARRALRISLMALAGGFLALLLSHHSPTGATPTSEVEPNDSPSQAMTVTLGDTVQGATGITTTAIITSDLDYYKVATMSGNNYRVSLNLIYNPNQLIVRLRVLDGALSLIDESITSASASISWRAYTGTYYIELVPLSFQPPSAPTPTPTPTPAPVIVSYLLSVAQIASTPTPSTTPTGTPPPTSTPTPPPTATPAGTPDAFEPNYDFDHATLIGLGAKYTGLNFVPVVPGAEDNDFFKLWVKPGMVVTCETLDLTPGTDTNMIIYDANRNGIAGNDDVDPRAGELRSRVTVGVTWEGWMYVLVGQGGRGIVYGSGYSLQCSVGLPPTPTPTPTRTPRPITEVPPPPTATPFPTLLPTPPATPTPLRLQVQPLVATPTPAGRRIEVTVRIYYDANGNGAPDAGEGVIGMPVGLIALRGGRWIAQAATDEEGQASLVGFAEGTVRLVVPYLGIVRPVESGETVLIRLNPVPLPDRLP</sequence>